<dbReference type="Pfam" id="PF00583">
    <property type="entry name" value="Acetyltransf_1"/>
    <property type="match status" value="1"/>
</dbReference>
<dbReference type="EMBL" id="FNPG01000011">
    <property type="protein sequence ID" value="SDY23846.1"/>
    <property type="molecule type" value="Genomic_DNA"/>
</dbReference>
<evidence type="ECO:0000313" key="5">
    <source>
        <dbReference type="Proteomes" id="UP000183918"/>
    </source>
</evidence>
<dbReference type="InterPro" id="IPR000182">
    <property type="entry name" value="GNAT_dom"/>
</dbReference>
<dbReference type="InterPro" id="IPR051016">
    <property type="entry name" value="Diverse_Substrate_AcTransf"/>
</dbReference>
<dbReference type="STRING" id="1122142.SAMN02910414_01086"/>
<dbReference type="SUPFAM" id="SSF55729">
    <property type="entry name" value="Acyl-CoA N-acyltransferases (Nat)"/>
    <property type="match status" value="1"/>
</dbReference>
<keyword evidence="4" id="KW-0687">Ribonucleoprotein</keyword>
<dbReference type="PROSITE" id="PS51186">
    <property type="entry name" value="GNAT"/>
    <property type="match status" value="1"/>
</dbReference>
<dbReference type="PANTHER" id="PTHR10545:SF29">
    <property type="entry name" value="GH14572P-RELATED"/>
    <property type="match status" value="1"/>
</dbReference>
<keyword evidence="2" id="KW-0012">Acyltransferase</keyword>
<dbReference type="GO" id="GO:0005840">
    <property type="term" value="C:ribosome"/>
    <property type="evidence" value="ECO:0007669"/>
    <property type="project" value="UniProtKB-KW"/>
</dbReference>
<dbReference type="AlphaFoldDB" id="A0A1H3I806"/>
<keyword evidence="5" id="KW-1185">Reference proteome</keyword>
<dbReference type="Gene3D" id="3.40.630.30">
    <property type="match status" value="1"/>
</dbReference>
<protein>
    <submittedName>
        <fullName evidence="4">Ribosomal protein S18 acetylase RimI</fullName>
    </submittedName>
</protein>
<evidence type="ECO:0000259" key="3">
    <source>
        <dbReference type="PROSITE" id="PS51186"/>
    </source>
</evidence>
<name>A0A1H3I806_9FIRM</name>
<keyword evidence="4" id="KW-0689">Ribosomal protein</keyword>
<dbReference type="CDD" id="cd04301">
    <property type="entry name" value="NAT_SF"/>
    <property type="match status" value="1"/>
</dbReference>
<accession>A0A1H3I806</accession>
<feature type="domain" description="N-acetyltransferase" evidence="3">
    <location>
        <begin position="1"/>
        <end position="161"/>
    </location>
</feature>
<dbReference type="Proteomes" id="UP000183918">
    <property type="component" value="Unassembled WGS sequence"/>
</dbReference>
<keyword evidence="1" id="KW-0808">Transferase</keyword>
<dbReference type="InterPro" id="IPR016181">
    <property type="entry name" value="Acyl_CoA_acyltransferase"/>
</dbReference>
<dbReference type="PANTHER" id="PTHR10545">
    <property type="entry name" value="DIAMINE N-ACETYLTRANSFERASE"/>
    <property type="match status" value="1"/>
</dbReference>
<gene>
    <name evidence="4" type="ORF">SAMN02910414_01086</name>
</gene>
<dbReference type="GO" id="GO:0008080">
    <property type="term" value="F:N-acetyltransferase activity"/>
    <property type="evidence" value="ECO:0007669"/>
    <property type="project" value="TreeGrafter"/>
</dbReference>
<reference evidence="4 5" key="1">
    <citation type="submission" date="2016-10" db="EMBL/GenBank/DDBJ databases">
        <authorList>
            <person name="de Groot N.N."/>
        </authorList>
    </citation>
    <scope>NUCLEOTIDE SEQUENCE [LARGE SCALE GENOMIC DNA]</scope>
    <source>
        <strain evidence="4 5">DSM 14045</strain>
    </source>
</reference>
<sequence length="161" mass="18728">MIRRAEERDIPKVTKLLSEVLEIHASIRPDIFVSGKTKYTSDEIKNIFSDDMRPVYVYVDEKDEVQGYAFCEIRGGKKNDSESDSGFMLPHKIMYIDDLCVDQECRGKQIGKKLFDFVKEEAKRIGCYEVTLCVWEGNNSARKFYEKIGMKPKETVMEYVL</sequence>
<dbReference type="RefSeq" id="WP_074716860.1">
    <property type="nucleotide sequence ID" value="NZ_FNPG01000011.1"/>
</dbReference>
<dbReference type="OrthoDB" id="9805924at2"/>
<evidence type="ECO:0000313" key="4">
    <source>
        <dbReference type="EMBL" id="SDY23846.1"/>
    </source>
</evidence>
<organism evidence="4 5">
    <name type="scientific">Lachnobacterium bovis DSM 14045</name>
    <dbReference type="NCBI Taxonomy" id="1122142"/>
    <lineage>
        <taxon>Bacteria</taxon>
        <taxon>Bacillati</taxon>
        <taxon>Bacillota</taxon>
        <taxon>Clostridia</taxon>
        <taxon>Lachnospirales</taxon>
        <taxon>Lachnospiraceae</taxon>
        <taxon>Lachnobacterium</taxon>
    </lineage>
</organism>
<proteinExistence type="predicted"/>
<evidence type="ECO:0000256" key="1">
    <source>
        <dbReference type="ARBA" id="ARBA00022679"/>
    </source>
</evidence>
<evidence type="ECO:0000256" key="2">
    <source>
        <dbReference type="ARBA" id="ARBA00023315"/>
    </source>
</evidence>